<comment type="caution">
    <text evidence="2">The sequence shown here is derived from an EMBL/GenBank/DDBJ whole genome shotgun (WGS) entry which is preliminary data.</text>
</comment>
<keyword evidence="1" id="KW-0812">Transmembrane</keyword>
<dbReference type="OrthoDB" id="45571at2759"/>
<dbReference type="PANTHER" id="PTHR35757">
    <property type="entry name" value="THERMOSOME SUBUNIT GAMMA"/>
    <property type="match status" value="1"/>
</dbReference>
<keyword evidence="1" id="KW-1133">Transmembrane helix</keyword>
<accession>A0A9K3M3B9</accession>
<gene>
    <name evidence="2" type="ORF">IV203_033781</name>
</gene>
<protein>
    <submittedName>
        <fullName evidence="2">Uncharacterized protein</fullName>
    </submittedName>
</protein>
<evidence type="ECO:0000313" key="3">
    <source>
        <dbReference type="Proteomes" id="UP000693970"/>
    </source>
</evidence>
<dbReference type="Proteomes" id="UP000693970">
    <property type="component" value="Unassembled WGS sequence"/>
</dbReference>
<dbReference type="PANTHER" id="PTHR35757:SF1">
    <property type="entry name" value="THERMOSOME SUBUNIT GAMMA"/>
    <property type="match status" value="1"/>
</dbReference>
<sequence length="482" mass="53847">MLFCQQVVSLSLPQSTIHPKRSEFSTKQQSSETTISSVTVPSYLQWKSNDDSSNWEMQTKIATFQRGTQTIELHAQLHYGDDAYYQYWNDPKFNTKFDKILFELLVDEALLETNSDGSRRVKVPIMASSNDQSLAVQYGWHCQASSINYQHPKWIHADLSRQEFIAMAKHNNNNKSNTNIVSPMWKFASPESSSAAAEAVAAFMVGPPTLSYSTKFLKRRLFTNLFLPGGTLASALRKILWWTVPSPELSIVLLDWASLLPGGTNPNALSKVALPILTSFLQFDIPQMRRFLFGQVLISSKPNSSPSDSSSSSSAWSLLVTERNDHALQVLEQTLEQPDTNSVALLYGSSHCPDLHQKLVQRGFSPTVSTWRTAWSVHGAKSHNNDNSDIPHHEDNLIIKKNTKTLTALPALVAFLAFYLFIGALDWVGVLGDVSLALEKANFVDAVVESTLYLARHVLLYLGLSKFLVDWTNTTEDSTTPM</sequence>
<keyword evidence="3" id="KW-1185">Reference proteome</keyword>
<evidence type="ECO:0000313" key="2">
    <source>
        <dbReference type="EMBL" id="KAG7373057.1"/>
    </source>
</evidence>
<name>A0A9K3M3B9_9STRA</name>
<keyword evidence="1" id="KW-0472">Membrane</keyword>
<feature type="transmembrane region" description="Helical" evidence="1">
    <location>
        <begin position="408"/>
        <end position="430"/>
    </location>
</feature>
<reference evidence="2" key="1">
    <citation type="journal article" date="2021" name="Sci. Rep.">
        <title>Diploid genomic architecture of Nitzschia inconspicua, an elite biomass production diatom.</title>
        <authorList>
            <person name="Oliver A."/>
            <person name="Podell S."/>
            <person name="Pinowska A."/>
            <person name="Traller J.C."/>
            <person name="Smith S.R."/>
            <person name="McClure R."/>
            <person name="Beliaev A."/>
            <person name="Bohutskyi P."/>
            <person name="Hill E.A."/>
            <person name="Rabines A."/>
            <person name="Zheng H."/>
            <person name="Allen L.Z."/>
            <person name="Kuo A."/>
            <person name="Grigoriev I.V."/>
            <person name="Allen A.E."/>
            <person name="Hazlebeck D."/>
            <person name="Allen E.E."/>
        </authorList>
    </citation>
    <scope>NUCLEOTIDE SEQUENCE</scope>
    <source>
        <strain evidence="2">Hildebrandi</strain>
    </source>
</reference>
<proteinExistence type="predicted"/>
<reference evidence="2" key="2">
    <citation type="submission" date="2021-04" db="EMBL/GenBank/DDBJ databases">
        <authorList>
            <person name="Podell S."/>
        </authorList>
    </citation>
    <scope>NUCLEOTIDE SEQUENCE</scope>
    <source>
        <strain evidence="2">Hildebrandi</strain>
    </source>
</reference>
<dbReference type="EMBL" id="JAGRRH010000002">
    <property type="protein sequence ID" value="KAG7373057.1"/>
    <property type="molecule type" value="Genomic_DNA"/>
</dbReference>
<dbReference type="AlphaFoldDB" id="A0A9K3M3B9"/>
<organism evidence="2 3">
    <name type="scientific">Nitzschia inconspicua</name>
    <dbReference type="NCBI Taxonomy" id="303405"/>
    <lineage>
        <taxon>Eukaryota</taxon>
        <taxon>Sar</taxon>
        <taxon>Stramenopiles</taxon>
        <taxon>Ochrophyta</taxon>
        <taxon>Bacillariophyta</taxon>
        <taxon>Bacillariophyceae</taxon>
        <taxon>Bacillariophycidae</taxon>
        <taxon>Bacillariales</taxon>
        <taxon>Bacillariaceae</taxon>
        <taxon>Nitzschia</taxon>
    </lineage>
</organism>
<evidence type="ECO:0000256" key="1">
    <source>
        <dbReference type="SAM" id="Phobius"/>
    </source>
</evidence>